<proteinExistence type="predicted"/>
<sequence length="315" mass="35103">MNSKEAHESRTITDLTRRNIIDDIRVSKIDWSGRLNEDDFLSRLYPLDDMPSTDQRFNSALYDIRTHRITFEDWDEDWVFDDPRFELRWGDDSKLLAFLCEMVNPMVRNDKNEVAELVEKFNDHLRPDGWQLIPATEISGRPVFAPRRLTNITPAGLSAASEAAELLDSEYIQVQITRMQTSIESDPELAIGSAKDFLETICKTVNSKCGSSPKADGFPALVRCALDQVSFDLEGVENPKRAEESIRRLVGNLSGVGKAVSEVRNTVGSGHGKHAGALNPSSIYARLVVGSAITLGVFLFESILRGEDPAMITDG</sequence>
<reference evidence="3 4" key="1">
    <citation type="submission" date="2019-02" db="EMBL/GenBank/DDBJ databases">
        <title>Deep-cultivation of Planctomycetes and their phenomic and genomic characterization uncovers novel biology.</title>
        <authorList>
            <person name="Wiegand S."/>
            <person name="Jogler M."/>
            <person name="Boedeker C."/>
            <person name="Pinto D."/>
            <person name="Vollmers J."/>
            <person name="Rivas-Marin E."/>
            <person name="Kohn T."/>
            <person name="Peeters S.H."/>
            <person name="Heuer A."/>
            <person name="Rast P."/>
            <person name="Oberbeckmann S."/>
            <person name="Bunk B."/>
            <person name="Jeske O."/>
            <person name="Meyerdierks A."/>
            <person name="Storesund J.E."/>
            <person name="Kallscheuer N."/>
            <person name="Luecker S."/>
            <person name="Lage O.M."/>
            <person name="Pohl T."/>
            <person name="Merkel B.J."/>
            <person name="Hornburger P."/>
            <person name="Mueller R.-W."/>
            <person name="Bruemmer F."/>
            <person name="Labrenz M."/>
            <person name="Spormann A.M."/>
            <person name="Op den Camp H."/>
            <person name="Overmann J."/>
            <person name="Amann R."/>
            <person name="Jetten M.S.M."/>
            <person name="Mascher T."/>
            <person name="Medema M.H."/>
            <person name="Devos D.P."/>
            <person name="Kaster A.-K."/>
            <person name="Ovreas L."/>
            <person name="Rohde M."/>
            <person name="Galperin M.Y."/>
            <person name="Jogler C."/>
        </authorList>
    </citation>
    <scope>NUCLEOTIDE SEQUENCE [LARGE SCALE GENOMIC DNA]</scope>
    <source>
        <strain evidence="3 4">Pan265</strain>
    </source>
</reference>
<keyword evidence="4" id="KW-1185">Reference proteome</keyword>
<dbReference type="EMBL" id="CP036280">
    <property type="protein sequence ID" value="QDU71641.1"/>
    <property type="molecule type" value="Genomic_DNA"/>
</dbReference>
<protein>
    <recommendedName>
        <fullName evidence="5">Abortive infection protein-like C-terminal domain-containing protein</fullName>
    </recommendedName>
</protein>
<feature type="domain" description="AbiJ-NTD3" evidence="2">
    <location>
        <begin position="12"/>
        <end position="178"/>
    </location>
</feature>
<dbReference type="KEGG" id="mcad:Pan265_14930"/>
<evidence type="ECO:0000259" key="1">
    <source>
        <dbReference type="Pfam" id="PF14355"/>
    </source>
</evidence>
<evidence type="ECO:0000259" key="2">
    <source>
        <dbReference type="Pfam" id="PF18860"/>
    </source>
</evidence>
<organism evidence="3 4">
    <name type="scientific">Mucisphaera calidilacus</name>
    <dbReference type="NCBI Taxonomy" id="2527982"/>
    <lineage>
        <taxon>Bacteria</taxon>
        <taxon>Pseudomonadati</taxon>
        <taxon>Planctomycetota</taxon>
        <taxon>Phycisphaerae</taxon>
        <taxon>Phycisphaerales</taxon>
        <taxon>Phycisphaeraceae</taxon>
        <taxon>Mucisphaera</taxon>
    </lineage>
</organism>
<accession>A0A518BXD9</accession>
<dbReference type="Proteomes" id="UP000320386">
    <property type="component" value="Chromosome"/>
</dbReference>
<gene>
    <name evidence="3" type="ORF">Pan265_14930</name>
</gene>
<dbReference type="Pfam" id="PF18860">
    <property type="entry name" value="AbiJ_NTD3"/>
    <property type="match status" value="1"/>
</dbReference>
<dbReference type="Pfam" id="PF14355">
    <property type="entry name" value="Abi_C"/>
    <property type="match status" value="1"/>
</dbReference>
<evidence type="ECO:0000313" key="3">
    <source>
        <dbReference type="EMBL" id="QDU71641.1"/>
    </source>
</evidence>
<dbReference type="InterPro" id="IPR041427">
    <property type="entry name" value="AbiJ-NTD3"/>
</dbReference>
<dbReference type="InterPro" id="IPR026001">
    <property type="entry name" value="Abi-like_C"/>
</dbReference>
<evidence type="ECO:0008006" key="5">
    <source>
        <dbReference type="Google" id="ProtNLM"/>
    </source>
</evidence>
<feature type="domain" description="Abortive infection protein-like C-terminal" evidence="1">
    <location>
        <begin position="220"/>
        <end position="301"/>
    </location>
</feature>
<dbReference type="RefSeq" id="WP_236254259.1">
    <property type="nucleotide sequence ID" value="NZ_CP036280.1"/>
</dbReference>
<name>A0A518BXD9_9BACT</name>
<dbReference type="AlphaFoldDB" id="A0A518BXD9"/>
<evidence type="ECO:0000313" key="4">
    <source>
        <dbReference type="Proteomes" id="UP000320386"/>
    </source>
</evidence>